<feature type="region of interest" description="Disordered" evidence="1">
    <location>
        <begin position="396"/>
        <end position="564"/>
    </location>
</feature>
<gene>
    <name evidence="2" type="ORF">CKAH01_12601</name>
</gene>
<feature type="compositionally biased region" description="Low complexity" evidence="1">
    <location>
        <begin position="429"/>
        <end position="440"/>
    </location>
</feature>
<name>A0AAE0DC95_COLKA</name>
<evidence type="ECO:0000313" key="2">
    <source>
        <dbReference type="EMBL" id="KAK2776077.1"/>
    </source>
</evidence>
<comment type="caution">
    <text evidence="2">The sequence shown here is derived from an EMBL/GenBank/DDBJ whole genome shotgun (WGS) entry which is preliminary data.</text>
</comment>
<keyword evidence="3" id="KW-1185">Reference proteome</keyword>
<feature type="region of interest" description="Disordered" evidence="1">
    <location>
        <begin position="1"/>
        <end position="41"/>
    </location>
</feature>
<evidence type="ECO:0000313" key="3">
    <source>
        <dbReference type="Proteomes" id="UP001281614"/>
    </source>
</evidence>
<evidence type="ECO:0000256" key="1">
    <source>
        <dbReference type="SAM" id="MobiDB-lite"/>
    </source>
</evidence>
<dbReference type="EMBL" id="VYYT01000031">
    <property type="protein sequence ID" value="KAK2776077.1"/>
    <property type="molecule type" value="Genomic_DNA"/>
</dbReference>
<feature type="compositionally biased region" description="Basic residues" evidence="1">
    <location>
        <begin position="1"/>
        <end position="22"/>
    </location>
</feature>
<sequence>MPFHRPVRHSPGRSGVRRHHTRSQPASPLSPRRPAAPVAATKQKVRFAKTRKTQAKAGTATTLAQYSSSQPEELSEKVAADNMPLSQAADGGNIVKTAEKDKNPVGLTINTDNTVASSSGVPLKQVASTAIRTNGLLTPQTSQNIAQIAQQGAPASLLANGLGQQLSLAGRPPGQSDQTPVNPAIIVLDHWIRHTNDGSISEAPKLQGCGPWEVPLPPGMDPAVHVNPHAPLLCRYLDCWIHGAPGSPTVKIYIHPIMRGRHADLYVAKRWTAWKMMFSWVEHLEQYGKNDAHVPTDVLSFVRNRIVCEGRMDKEGAARSIENRENSVMFGSRDKWYLPAIRESPPNDYMYQSVLGSAMIKIHNDNALKKATAYPPGDNSIGHILSGSKYVNPAVGINRPVPESSAKDAPEQPKVANSTAGVKRPAPQPDVVQPAAKPAQKQPLEVIVVGDSDDSSSSSDSEDEPLAKRVRKTPQPQRATKPAAEKKPRRRGRPVGSKNKTIAKKTAGKKADKTKAKTSGKETDESGVEEDVGETGVKDRGMETEQTVNETADKESNNTVDEVSDKPVRKMIRIKVPVKAAEKLAAMADAEREAEAKGNPATDK</sequence>
<reference evidence="2" key="1">
    <citation type="submission" date="2023-02" db="EMBL/GenBank/DDBJ databases">
        <title>Colletotrichum kahawae CIFC_Que2 genome sequencing and assembly.</title>
        <authorList>
            <person name="Baroncelli R."/>
        </authorList>
    </citation>
    <scope>NUCLEOTIDE SEQUENCE</scope>
    <source>
        <strain evidence="2">CIFC_Que2</strain>
    </source>
</reference>
<organism evidence="2 3">
    <name type="scientific">Colletotrichum kahawae</name>
    <name type="common">Coffee berry disease fungus</name>
    <dbReference type="NCBI Taxonomy" id="34407"/>
    <lineage>
        <taxon>Eukaryota</taxon>
        <taxon>Fungi</taxon>
        <taxon>Dikarya</taxon>
        <taxon>Ascomycota</taxon>
        <taxon>Pezizomycotina</taxon>
        <taxon>Sordariomycetes</taxon>
        <taxon>Hypocreomycetidae</taxon>
        <taxon>Glomerellales</taxon>
        <taxon>Glomerellaceae</taxon>
        <taxon>Colletotrichum</taxon>
        <taxon>Colletotrichum gloeosporioides species complex</taxon>
    </lineage>
</organism>
<dbReference type="AlphaFoldDB" id="A0AAE0DC95"/>
<protein>
    <submittedName>
        <fullName evidence="2">Uncharacterized protein</fullName>
    </submittedName>
</protein>
<accession>A0AAE0DC95</accession>
<dbReference type="Proteomes" id="UP001281614">
    <property type="component" value="Unassembled WGS sequence"/>
</dbReference>
<proteinExistence type="predicted"/>
<feature type="compositionally biased region" description="Basic and acidic residues" evidence="1">
    <location>
        <begin position="509"/>
        <end position="524"/>
    </location>
</feature>
<feature type="compositionally biased region" description="Low complexity" evidence="1">
    <location>
        <begin position="23"/>
        <end position="40"/>
    </location>
</feature>